<dbReference type="AlphaFoldDB" id="W2HV44"/>
<accession>W2HV44</accession>
<name>W2HV44_PHYNI</name>
<gene>
    <name evidence="2" type="ORF">L916_20500</name>
</gene>
<proteinExistence type="predicted"/>
<sequence length="247" mass="27271">METIIPTQLLHPRWLLSSLKDTNSQIIVAQNLSTVTSIIPPPRSSRDVNREFREANCLVTAICESVSSLGMNEYRIAMKALNQKFEIFEELSSTLPATQSKRDELHEEGVTQCSTESCNTAATIVMTVDPPSAELSVETVDQSVEQSVENVEQSVVSGEKSVEKSVDSVEQCLAPPNEQLDTEPIDSTAPGFEIASPIRARGRPKQKPKTKKAKKNTAIRMAKADSILHDKQLSLQSITDLVWHEAR</sequence>
<evidence type="ECO:0000313" key="2">
    <source>
        <dbReference type="EMBL" id="ETL25686.1"/>
    </source>
</evidence>
<reference evidence="2" key="1">
    <citation type="submission" date="2013-11" db="EMBL/GenBank/DDBJ databases">
        <title>The Genome Sequence of Phytophthora parasitica CJ05E6.</title>
        <authorList>
            <consortium name="The Broad Institute Genomics Platform"/>
            <person name="Russ C."/>
            <person name="Tyler B."/>
            <person name="Panabieres F."/>
            <person name="Shan W."/>
            <person name="Tripathy S."/>
            <person name="Grunwald N."/>
            <person name="Machado M."/>
            <person name="Johnson C.S."/>
            <person name="Arredondo F."/>
            <person name="Hong C."/>
            <person name="Coffey M."/>
            <person name="Young S.K."/>
            <person name="Zeng Q."/>
            <person name="Gargeya S."/>
            <person name="Fitzgerald M."/>
            <person name="Abouelleil A."/>
            <person name="Alvarado L."/>
            <person name="Chapman S.B."/>
            <person name="Gainer-Dewar J."/>
            <person name="Goldberg J."/>
            <person name="Griggs A."/>
            <person name="Gujja S."/>
            <person name="Hansen M."/>
            <person name="Howarth C."/>
            <person name="Imamovic A."/>
            <person name="Ireland A."/>
            <person name="Larimer J."/>
            <person name="McCowan C."/>
            <person name="Murphy C."/>
            <person name="Pearson M."/>
            <person name="Poon T.W."/>
            <person name="Priest M."/>
            <person name="Roberts A."/>
            <person name="Saif S."/>
            <person name="Shea T."/>
            <person name="Sykes S."/>
            <person name="Wortman J."/>
            <person name="Nusbaum C."/>
            <person name="Birren B."/>
        </authorList>
    </citation>
    <scope>NUCLEOTIDE SEQUENCE [LARGE SCALE GENOMIC DNA]</scope>
    <source>
        <strain evidence="2">CJ05E6</strain>
    </source>
</reference>
<feature type="region of interest" description="Disordered" evidence="1">
    <location>
        <begin position="196"/>
        <end position="218"/>
    </location>
</feature>
<dbReference type="VEuPathDB" id="FungiDB:PPTG_20676"/>
<organism evidence="2">
    <name type="scientific">Phytophthora nicotianae</name>
    <name type="common">Potato buckeye rot agent</name>
    <name type="synonym">Phytophthora parasitica</name>
    <dbReference type="NCBI Taxonomy" id="4792"/>
    <lineage>
        <taxon>Eukaryota</taxon>
        <taxon>Sar</taxon>
        <taxon>Stramenopiles</taxon>
        <taxon>Oomycota</taxon>
        <taxon>Peronosporomycetes</taxon>
        <taxon>Peronosporales</taxon>
        <taxon>Peronosporaceae</taxon>
        <taxon>Phytophthora</taxon>
    </lineage>
</organism>
<dbReference type="Proteomes" id="UP000053864">
    <property type="component" value="Unassembled WGS sequence"/>
</dbReference>
<feature type="compositionally biased region" description="Basic residues" evidence="1">
    <location>
        <begin position="200"/>
        <end position="217"/>
    </location>
</feature>
<protein>
    <submittedName>
        <fullName evidence="2">Uncharacterized protein</fullName>
    </submittedName>
</protein>
<dbReference type="EMBL" id="KI676440">
    <property type="protein sequence ID" value="ETL25686.1"/>
    <property type="molecule type" value="Genomic_DNA"/>
</dbReference>
<evidence type="ECO:0000256" key="1">
    <source>
        <dbReference type="SAM" id="MobiDB-lite"/>
    </source>
</evidence>